<proteinExistence type="predicted"/>
<comment type="caution">
    <text evidence="1">The sequence shown here is derived from an EMBL/GenBank/DDBJ whole genome shotgun (WGS) entry which is preliminary data.</text>
</comment>
<name>A0A1X0QD73_9MICR</name>
<dbReference type="Proteomes" id="UP000192356">
    <property type="component" value="Unassembled WGS sequence"/>
</dbReference>
<keyword evidence="2" id="KW-1185">Reference proteome</keyword>
<gene>
    <name evidence="1" type="ORF">HERIO_535</name>
</gene>
<sequence length="91" mass="11090">MIKIVMFIVKICASVNNIYYYFSEEMLEIEYNYIISKHLTYSRTKDTTTFNYSQFLNDKHELVVYFLSKLTSFKYNSKKEVCHIFKRIIEK</sequence>
<dbReference type="EMBL" id="LVKB01000016">
    <property type="protein sequence ID" value="ORD97624.1"/>
    <property type="molecule type" value="Genomic_DNA"/>
</dbReference>
<accession>A0A1X0QD73</accession>
<dbReference type="AlphaFoldDB" id="A0A1X0QD73"/>
<protein>
    <submittedName>
        <fullName evidence="1">Uncharacterized protein</fullName>
    </submittedName>
</protein>
<dbReference type="VEuPathDB" id="MicrosporidiaDB:HERIO_535"/>
<evidence type="ECO:0000313" key="1">
    <source>
        <dbReference type="EMBL" id="ORD97624.1"/>
    </source>
</evidence>
<reference evidence="1 2" key="1">
    <citation type="journal article" date="2017" name="Environ. Microbiol.">
        <title>Decay of the glycolytic pathway and adaptation to intranuclear parasitism within Enterocytozoonidae microsporidia.</title>
        <authorList>
            <person name="Wiredu Boakye D."/>
            <person name="Jaroenlak P."/>
            <person name="Prachumwat A."/>
            <person name="Williams T.A."/>
            <person name="Bateman K.S."/>
            <person name="Itsathitphaisarn O."/>
            <person name="Sritunyalucksana K."/>
            <person name="Paszkiewicz K.H."/>
            <person name="Moore K.A."/>
            <person name="Stentiford G.D."/>
            <person name="Williams B.A."/>
        </authorList>
    </citation>
    <scope>NUCLEOTIDE SEQUENCE [LARGE SCALE GENOMIC DNA]</scope>
    <source>
        <strain evidence="1 2">GB1</strain>
    </source>
</reference>
<organism evidence="1 2">
    <name type="scientific">Hepatospora eriocheir</name>
    <dbReference type="NCBI Taxonomy" id="1081669"/>
    <lineage>
        <taxon>Eukaryota</taxon>
        <taxon>Fungi</taxon>
        <taxon>Fungi incertae sedis</taxon>
        <taxon>Microsporidia</taxon>
        <taxon>Hepatosporidae</taxon>
        <taxon>Hepatospora</taxon>
    </lineage>
</organism>
<evidence type="ECO:0000313" key="2">
    <source>
        <dbReference type="Proteomes" id="UP000192356"/>
    </source>
</evidence>